<dbReference type="Proteomes" id="UP000274511">
    <property type="component" value="Unassembled WGS sequence"/>
</dbReference>
<accession>A0A3N0U826</accession>
<dbReference type="AlphaFoldDB" id="A0A3N0U826"/>
<dbReference type="OrthoDB" id="6505244at2"/>
<dbReference type="InterPro" id="IPR009506">
    <property type="entry name" value="YjiS-like"/>
</dbReference>
<reference evidence="2 4" key="1">
    <citation type="submission" date="2016-02" db="EMBL/GenBank/DDBJ databases">
        <title>Species-wide whole genome sequencing reveals diversity, host range in Lonsdalea quercina.</title>
        <authorList>
            <person name="Li Y."/>
        </authorList>
    </citation>
    <scope>NUCLEOTIDE SEQUENCE [LARGE SCALE GENOMIC DNA]</scope>
    <source>
        <strain evidence="2 4">CFCC 12721</strain>
    </source>
</reference>
<evidence type="ECO:0000313" key="4">
    <source>
        <dbReference type="Proteomes" id="UP000250186"/>
    </source>
</evidence>
<proteinExistence type="predicted"/>
<dbReference type="EMBL" id="RJUJ01000021">
    <property type="protein sequence ID" value="ROH76705.1"/>
    <property type="molecule type" value="Genomic_DNA"/>
</dbReference>
<evidence type="ECO:0000313" key="5">
    <source>
        <dbReference type="Proteomes" id="UP000274511"/>
    </source>
</evidence>
<dbReference type="GeneID" id="61123637"/>
<name>A0A3N0U826_9GAMM</name>
<protein>
    <submittedName>
        <fullName evidence="3">DUF1127 domain-containing protein</fullName>
    </submittedName>
</protein>
<dbReference type="Pfam" id="PF06568">
    <property type="entry name" value="YjiS-like"/>
    <property type="match status" value="1"/>
</dbReference>
<evidence type="ECO:0000313" key="2">
    <source>
        <dbReference type="EMBL" id="RAT31518.1"/>
    </source>
</evidence>
<dbReference type="Proteomes" id="UP000250186">
    <property type="component" value="Unassembled WGS sequence"/>
</dbReference>
<organism evidence="3 5">
    <name type="scientific">Lonsdalea populi</name>
    <dbReference type="NCBI Taxonomy" id="1172565"/>
    <lineage>
        <taxon>Bacteria</taxon>
        <taxon>Pseudomonadati</taxon>
        <taxon>Pseudomonadota</taxon>
        <taxon>Gammaproteobacteria</taxon>
        <taxon>Enterobacterales</taxon>
        <taxon>Pectobacteriaceae</taxon>
        <taxon>Lonsdalea</taxon>
    </lineage>
</organism>
<feature type="domain" description="YjiS-like" evidence="1">
    <location>
        <begin position="23"/>
        <end position="56"/>
    </location>
</feature>
<dbReference type="EMBL" id="LUSW01000042">
    <property type="protein sequence ID" value="RAT31518.1"/>
    <property type="molecule type" value="Genomic_DNA"/>
</dbReference>
<gene>
    <name evidence="2" type="ORF">AU492_14960</name>
    <name evidence="3" type="ORF">EC392_15345</name>
</gene>
<evidence type="ECO:0000259" key="1">
    <source>
        <dbReference type="Pfam" id="PF06568"/>
    </source>
</evidence>
<comment type="caution">
    <text evidence="3">The sequence shown here is derived from an EMBL/GenBank/DDBJ whole genome shotgun (WGS) entry which is preliminary data.</text>
</comment>
<dbReference type="RefSeq" id="WP_085689870.1">
    <property type="nucleotide sequence ID" value="NZ_CP065534.1"/>
</dbReference>
<evidence type="ECO:0000313" key="3">
    <source>
        <dbReference type="EMBL" id="ROH76705.1"/>
    </source>
</evidence>
<sequence>MARHGQHSQTFSLRALFIEVCGHWQRRRLRTRTRKLLHMMSDERLKDIGLSRADIDQCYRADAFGKDGWLQCRNDAHRKNER</sequence>
<keyword evidence="4" id="KW-1185">Reference proteome</keyword>
<reference evidence="3 5" key="2">
    <citation type="submission" date="2018-10" db="EMBL/GenBank/DDBJ databases">
        <title>New species genome.</title>
        <authorList>
            <person name="Li Y."/>
        </authorList>
    </citation>
    <scope>NUCLEOTIDE SEQUENCE [LARGE SCALE GENOMIC DNA]</scope>
    <source>
        <strain evidence="3 5">L6_4B</strain>
    </source>
</reference>